<protein>
    <submittedName>
        <fullName evidence="1">Uncharacterized protein</fullName>
    </submittedName>
</protein>
<evidence type="ECO:0000313" key="1">
    <source>
        <dbReference type="EMBL" id="MDR6221191.1"/>
    </source>
</evidence>
<comment type="caution">
    <text evidence="1">The sequence shown here is derived from an EMBL/GenBank/DDBJ whole genome shotgun (WGS) entry which is preliminary data.</text>
</comment>
<dbReference type="AlphaFoldDB" id="A0AAE3XHM7"/>
<accession>A0AAE3XHM7</accession>
<reference evidence="1" key="1">
    <citation type="submission" date="2023-07" db="EMBL/GenBank/DDBJ databases">
        <title>Sorghum-associated microbial communities from plants grown in Nebraska, USA.</title>
        <authorList>
            <person name="Schachtman D."/>
        </authorList>
    </citation>
    <scope>NUCLEOTIDE SEQUENCE</scope>
    <source>
        <strain evidence="1">BE330</strain>
    </source>
</reference>
<sequence length="394" mass="42227">MTRDQFIRHATRGLWGNKKRDAALELRGAIEDKTYRHQLCGLDAADAERAALRDLGSPHAIARDLNRVHTAPSALRATLLLGMVGLLGVQAVAQIPTVQAAPVPVEEACTFDAAKLARFSPEDHARIEAQIRTIGGRAAYEAACRSRRPGAELNTLLKLPDVITALRAAKVDVQSLPGLDAYLQLRLPGQDWQSVNLTGATLALRSSKGTTEAYVYASGLLNLLRGTFKGPLSLTGVTNPTLHVGSARMQLGTPDHPVQASDVVLLSVAEEVLNRMTSAAPGLAKWPMAVSSNGVKATQSGTFLSVGSAAKHFYAVVGSIDGHVEVSVQSTTRARLTLCGCTLNEINLTDDLPTLMKWTKARTTGVMVYALDLTDLHRLDLKPVPVSLLRLETQ</sequence>
<dbReference type="RefSeq" id="WP_309858806.1">
    <property type="nucleotide sequence ID" value="NZ_JAVDQJ010000023.1"/>
</dbReference>
<name>A0AAE3XHM7_9DEIO</name>
<dbReference type="Proteomes" id="UP001185331">
    <property type="component" value="Unassembled WGS sequence"/>
</dbReference>
<dbReference type="EMBL" id="JAVDQK010000025">
    <property type="protein sequence ID" value="MDR6221191.1"/>
    <property type="molecule type" value="Genomic_DNA"/>
</dbReference>
<gene>
    <name evidence="1" type="ORF">J2Y00_004823</name>
</gene>
<evidence type="ECO:0000313" key="2">
    <source>
        <dbReference type="Proteomes" id="UP001185331"/>
    </source>
</evidence>
<organism evidence="1 2">
    <name type="scientific">Deinococcus soli</name>
    <name type="common">ex Cha et al. 2016</name>
    <dbReference type="NCBI Taxonomy" id="1309411"/>
    <lineage>
        <taxon>Bacteria</taxon>
        <taxon>Thermotogati</taxon>
        <taxon>Deinococcota</taxon>
        <taxon>Deinococci</taxon>
        <taxon>Deinococcales</taxon>
        <taxon>Deinococcaceae</taxon>
        <taxon>Deinococcus</taxon>
    </lineage>
</organism>
<proteinExistence type="predicted"/>